<organism evidence="1 2">
    <name type="scientific">Fusarium torulosum</name>
    <dbReference type="NCBI Taxonomy" id="33205"/>
    <lineage>
        <taxon>Eukaryota</taxon>
        <taxon>Fungi</taxon>
        <taxon>Dikarya</taxon>
        <taxon>Ascomycota</taxon>
        <taxon>Pezizomycotina</taxon>
        <taxon>Sordariomycetes</taxon>
        <taxon>Hypocreomycetidae</taxon>
        <taxon>Hypocreales</taxon>
        <taxon>Nectriaceae</taxon>
        <taxon>Fusarium</taxon>
    </lineage>
</organism>
<reference evidence="1" key="1">
    <citation type="submission" date="2018-03" db="EMBL/GenBank/DDBJ databases">
        <authorList>
            <person name="Guldener U."/>
        </authorList>
    </citation>
    <scope>NUCLEOTIDE SEQUENCE</scope>
</reference>
<evidence type="ECO:0000313" key="2">
    <source>
        <dbReference type="Proteomes" id="UP001187734"/>
    </source>
</evidence>
<sequence length="49" mass="5720">MPLEEVNPNSRGFTEVPPQYIITGKYDLLRQLKPRSLPDPYEYNPSVEK</sequence>
<dbReference type="Proteomes" id="UP001187734">
    <property type="component" value="Unassembled WGS sequence"/>
</dbReference>
<proteinExistence type="predicted"/>
<name>A0AAE8MMM9_9HYPO</name>
<keyword evidence="2" id="KW-1185">Reference proteome</keyword>
<dbReference type="AlphaFoldDB" id="A0AAE8MMM9"/>
<protein>
    <submittedName>
        <fullName evidence="1">Uncharacterized protein</fullName>
    </submittedName>
</protein>
<comment type="caution">
    <text evidence="1">The sequence shown here is derived from an EMBL/GenBank/DDBJ whole genome shotgun (WGS) entry which is preliminary data.</text>
</comment>
<dbReference type="EMBL" id="ONZP01000941">
    <property type="protein sequence ID" value="SPJ92380.1"/>
    <property type="molecule type" value="Genomic_DNA"/>
</dbReference>
<evidence type="ECO:0000313" key="1">
    <source>
        <dbReference type="EMBL" id="SPJ92380.1"/>
    </source>
</evidence>
<accession>A0AAE8MMM9</accession>
<gene>
    <name evidence="1" type="ORF">FTOL_13673</name>
</gene>